<sequence length="212" mass="22966">MDGPRSWDADITVRWKLSDGEPLTLRLRSGVLSHVMGTGRAAGAPDVDICLTEAEVRAVLLGVVAPADLAAPPRSRDHLGRRQADRAARPPQRSGPGLRHRHPLTWSAPQRRASARPYPARATGAGYGCVTRRRSGWASGAPTAYVPSGWCVVRGTGRERQGAWRETLNDGSLFIWPTARPQPKSAGSKPPGSTSSPVPPRWSPRWAGRRRP</sequence>
<evidence type="ECO:0000313" key="3">
    <source>
        <dbReference type="EMBL" id="WLQ45164.1"/>
    </source>
</evidence>
<feature type="domain" description="Alkyl sulfatase C-terminal" evidence="2">
    <location>
        <begin position="1"/>
        <end position="67"/>
    </location>
</feature>
<dbReference type="Pfam" id="PF14864">
    <property type="entry name" value="Alkyl_sulf_C"/>
    <property type="match status" value="1"/>
</dbReference>
<feature type="compositionally biased region" description="Basic and acidic residues" evidence="1">
    <location>
        <begin position="74"/>
        <end position="88"/>
    </location>
</feature>
<keyword evidence="4" id="KW-1185">Reference proteome</keyword>
<proteinExistence type="predicted"/>
<protein>
    <submittedName>
        <fullName evidence="3">Alkyl sulfatase C-terminal domain-containing protein</fullName>
    </submittedName>
</protein>
<evidence type="ECO:0000256" key="1">
    <source>
        <dbReference type="SAM" id="MobiDB-lite"/>
    </source>
</evidence>
<feature type="compositionally biased region" description="Low complexity" evidence="1">
    <location>
        <begin position="108"/>
        <end position="121"/>
    </location>
</feature>
<dbReference type="InterPro" id="IPR036527">
    <property type="entry name" value="SCP2_sterol-bd_dom_sf"/>
</dbReference>
<evidence type="ECO:0000259" key="2">
    <source>
        <dbReference type="Pfam" id="PF14864"/>
    </source>
</evidence>
<feature type="region of interest" description="Disordered" evidence="1">
    <location>
        <begin position="175"/>
        <end position="212"/>
    </location>
</feature>
<evidence type="ECO:0000313" key="4">
    <source>
        <dbReference type="Proteomes" id="UP001229952"/>
    </source>
</evidence>
<name>A0ABY9IG29_9ACTN</name>
<feature type="region of interest" description="Disordered" evidence="1">
    <location>
        <begin position="71"/>
        <end position="121"/>
    </location>
</feature>
<dbReference type="Proteomes" id="UP001229952">
    <property type="component" value="Chromosome"/>
</dbReference>
<dbReference type="InterPro" id="IPR029229">
    <property type="entry name" value="Alkyl_sulf_C"/>
</dbReference>
<dbReference type="EMBL" id="CP120992">
    <property type="protein sequence ID" value="WLQ45164.1"/>
    <property type="molecule type" value="Genomic_DNA"/>
</dbReference>
<gene>
    <name evidence="3" type="ORF">P8A22_02355</name>
</gene>
<dbReference type="Gene3D" id="3.30.1050.10">
    <property type="entry name" value="SCP2 sterol-binding domain"/>
    <property type="match status" value="1"/>
</dbReference>
<organism evidence="3 4">
    <name type="scientific">Streptomyces laculatispora</name>
    <dbReference type="NCBI Taxonomy" id="887464"/>
    <lineage>
        <taxon>Bacteria</taxon>
        <taxon>Bacillati</taxon>
        <taxon>Actinomycetota</taxon>
        <taxon>Actinomycetes</taxon>
        <taxon>Kitasatosporales</taxon>
        <taxon>Streptomycetaceae</taxon>
        <taxon>Streptomyces</taxon>
    </lineage>
</organism>
<accession>A0ABY9IG29</accession>
<reference evidence="3 4" key="1">
    <citation type="submission" date="2023-03" db="EMBL/GenBank/DDBJ databases">
        <title>Isolation and description of six Streptomyces strains from soil environments, able to metabolize different microbial glucans.</title>
        <authorList>
            <person name="Widen T."/>
            <person name="Larsbrink J."/>
        </authorList>
    </citation>
    <scope>NUCLEOTIDE SEQUENCE [LARGE SCALE GENOMIC DNA]</scope>
    <source>
        <strain evidence="3 4">Mut2</strain>
    </source>
</reference>